<sequence>MEPTKVGSWKRAVTSGDGTSKAAEGYGFELIWEEMGDKGMAVETHWQDADSTSEKLDYQHRSESGGLLLANMPDHQDIVKAVEAFGENSEEIFS</sequence>
<dbReference type="EMBL" id="OV696696">
    <property type="protein sequence ID" value="CAH1240867.1"/>
    <property type="molecule type" value="Genomic_DNA"/>
</dbReference>
<dbReference type="PANTHER" id="PTHR34485:SF2">
    <property type="entry name" value="PROLINE RICH, LACRIMAL 1"/>
    <property type="match status" value="1"/>
</dbReference>
<accession>A0A8J9YQ36</accession>
<dbReference type="OrthoDB" id="5947716at2759"/>
<keyword evidence="3" id="KW-1185">Reference proteome</keyword>
<evidence type="ECO:0000313" key="2">
    <source>
        <dbReference type="EMBL" id="CAH1240867.1"/>
    </source>
</evidence>
<dbReference type="AlphaFoldDB" id="A0A8J9YQ36"/>
<protein>
    <submittedName>
        <fullName evidence="2">Hypp6139 protein</fullName>
    </submittedName>
</protein>
<name>A0A8J9YQ36_BRALA</name>
<proteinExistence type="predicted"/>
<reference evidence="2" key="1">
    <citation type="submission" date="2022-01" db="EMBL/GenBank/DDBJ databases">
        <authorList>
            <person name="Braso-Vives M."/>
        </authorList>
    </citation>
    <scope>NUCLEOTIDE SEQUENCE</scope>
</reference>
<dbReference type="PANTHER" id="PTHR34485">
    <property type="entry name" value="PROLINE-RICH, LACRIMAL 1"/>
    <property type="match status" value="1"/>
</dbReference>
<gene>
    <name evidence="2" type="primary">Hypp6139</name>
    <name evidence="2" type="ORF">BLAG_LOCUS4684</name>
</gene>
<feature type="region of interest" description="Disordered" evidence="1">
    <location>
        <begin position="1"/>
        <end position="22"/>
    </location>
</feature>
<evidence type="ECO:0000313" key="3">
    <source>
        <dbReference type="Proteomes" id="UP000838412"/>
    </source>
</evidence>
<organism evidence="2 3">
    <name type="scientific">Branchiostoma lanceolatum</name>
    <name type="common">Common lancelet</name>
    <name type="synonym">Amphioxus lanceolatum</name>
    <dbReference type="NCBI Taxonomy" id="7740"/>
    <lineage>
        <taxon>Eukaryota</taxon>
        <taxon>Metazoa</taxon>
        <taxon>Chordata</taxon>
        <taxon>Cephalochordata</taxon>
        <taxon>Leptocardii</taxon>
        <taxon>Amphioxiformes</taxon>
        <taxon>Branchiostomatidae</taxon>
        <taxon>Branchiostoma</taxon>
    </lineage>
</organism>
<dbReference type="Proteomes" id="UP000838412">
    <property type="component" value="Chromosome 11"/>
</dbReference>
<evidence type="ECO:0000256" key="1">
    <source>
        <dbReference type="SAM" id="MobiDB-lite"/>
    </source>
</evidence>